<dbReference type="Proteomes" id="UP001490330">
    <property type="component" value="Unassembled WGS sequence"/>
</dbReference>
<feature type="region of interest" description="Disordered" evidence="1">
    <location>
        <begin position="1"/>
        <end position="29"/>
    </location>
</feature>
<protein>
    <submittedName>
        <fullName evidence="2">Uncharacterized protein</fullName>
    </submittedName>
</protein>
<comment type="caution">
    <text evidence="2">The sequence shown here is derived from an EMBL/GenBank/DDBJ whole genome shotgun (WGS) entry which is preliminary data.</text>
</comment>
<keyword evidence="3" id="KW-1185">Reference proteome</keyword>
<dbReference type="RefSeq" id="WP_350714355.1">
    <property type="nucleotide sequence ID" value="NZ_JBEPCO010000001.1"/>
</dbReference>
<proteinExistence type="predicted"/>
<dbReference type="EMBL" id="JBEPCV010000001">
    <property type="protein sequence ID" value="MER6902339.1"/>
    <property type="molecule type" value="Genomic_DNA"/>
</dbReference>
<reference evidence="2 3" key="1">
    <citation type="submission" date="2024-06" db="EMBL/GenBank/DDBJ databases">
        <title>The Natural Products Discovery Center: Release of the First 8490 Sequenced Strains for Exploring Actinobacteria Biosynthetic Diversity.</title>
        <authorList>
            <person name="Kalkreuter E."/>
            <person name="Kautsar S.A."/>
            <person name="Yang D."/>
            <person name="Bader C.D."/>
            <person name="Teijaro C.N."/>
            <person name="Fluegel L."/>
            <person name="Davis C.M."/>
            <person name="Simpson J.R."/>
            <person name="Lauterbach L."/>
            <person name="Steele A.D."/>
            <person name="Gui C."/>
            <person name="Meng S."/>
            <person name="Li G."/>
            <person name="Viehrig K."/>
            <person name="Ye F."/>
            <person name="Su P."/>
            <person name="Kiefer A.F."/>
            <person name="Nichols A."/>
            <person name="Cepeda A.J."/>
            <person name="Yan W."/>
            <person name="Fan B."/>
            <person name="Jiang Y."/>
            <person name="Adhikari A."/>
            <person name="Zheng C.-J."/>
            <person name="Schuster L."/>
            <person name="Cowan T.M."/>
            <person name="Smanski M.J."/>
            <person name="Chevrette M.G."/>
            <person name="De Carvalho L.P.S."/>
            <person name="Shen B."/>
        </authorList>
    </citation>
    <scope>NUCLEOTIDE SEQUENCE [LARGE SCALE GENOMIC DNA]</scope>
    <source>
        <strain evidence="2 3">NPDC000632</strain>
    </source>
</reference>
<evidence type="ECO:0000256" key="1">
    <source>
        <dbReference type="SAM" id="MobiDB-lite"/>
    </source>
</evidence>
<accession>A0ABV1V8D1</accession>
<organism evidence="2 3">
    <name type="scientific">Streptomyces flaveolus</name>
    <dbReference type="NCBI Taxonomy" id="67297"/>
    <lineage>
        <taxon>Bacteria</taxon>
        <taxon>Bacillati</taxon>
        <taxon>Actinomycetota</taxon>
        <taxon>Actinomycetes</taxon>
        <taxon>Kitasatosporales</taxon>
        <taxon>Streptomycetaceae</taxon>
        <taxon>Streptomyces</taxon>
    </lineage>
</organism>
<evidence type="ECO:0000313" key="2">
    <source>
        <dbReference type="EMBL" id="MER6902339.1"/>
    </source>
</evidence>
<gene>
    <name evidence="2" type="ORF">ABT322_00905</name>
</gene>
<evidence type="ECO:0000313" key="3">
    <source>
        <dbReference type="Proteomes" id="UP001490330"/>
    </source>
</evidence>
<name>A0ABV1V8D1_9ACTN</name>
<sequence length="93" mass="9522">MDVRTALWQAGEPATPAAPASLVRTHGPRGTVEPLGRLAARQRREPAAQAARAGDVLEAEAELVVGEAELVVGEAEPVVGEVEPVVGEVGAHA</sequence>